<feature type="transmembrane region" description="Helical" evidence="2">
    <location>
        <begin position="861"/>
        <end position="887"/>
    </location>
</feature>
<dbReference type="InParanoid" id="A0A2R5GRS8"/>
<feature type="transmembrane region" description="Helical" evidence="2">
    <location>
        <begin position="735"/>
        <end position="755"/>
    </location>
</feature>
<feature type="compositionally biased region" description="Acidic residues" evidence="1">
    <location>
        <begin position="1071"/>
        <end position="1081"/>
    </location>
</feature>
<gene>
    <name evidence="3" type="ORF">FCC1311_098052</name>
</gene>
<feature type="compositionally biased region" description="Polar residues" evidence="1">
    <location>
        <begin position="2034"/>
        <end position="2044"/>
    </location>
</feature>
<feature type="compositionally biased region" description="Basic and acidic residues" evidence="1">
    <location>
        <begin position="290"/>
        <end position="305"/>
    </location>
</feature>
<accession>A0A2R5GRS8</accession>
<feature type="compositionally biased region" description="Acidic residues" evidence="1">
    <location>
        <begin position="1605"/>
        <end position="1632"/>
    </location>
</feature>
<dbReference type="Proteomes" id="UP000241890">
    <property type="component" value="Unassembled WGS sequence"/>
</dbReference>
<proteinExistence type="predicted"/>
<feature type="compositionally biased region" description="Acidic residues" evidence="1">
    <location>
        <begin position="1019"/>
        <end position="1055"/>
    </location>
</feature>
<evidence type="ECO:0000313" key="3">
    <source>
        <dbReference type="EMBL" id="GBG33582.1"/>
    </source>
</evidence>
<feature type="compositionally biased region" description="Basic and acidic residues" evidence="1">
    <location>
        <begin position="1644"/>
        <end position="1660"/>
    </location>
</feature>
<feature type="compositionally biased region" description="Basic and acidic residues" evidence="1">
    <location>
        <begin position="201"/>
        <end position="212"/>
    </location>
</feature>
<feature type="compositionally biased region" description="Polar residues" evidence="1">
    <location>
        <begin position="1086"/>
        <end position="1101"/>
    </location>
</feature>
<feature type="region of interest" description="Disordered" evidence="1">
    <location>
        <begin position="1186"/>
        <end position="1266"/>
    </location>
</feature>
<feature type="transmembrane region" description="Helical" evidence="2">
    <location>
        <begin position="527"/>
        <end position="545"/>
    </location>
</feature>
<feature type="transmembrane region" description="Helical" evidence="2">
    <location>
        <begin position="657"/>
        <end position="680"/>
    </location>
</feature>
<feature type="region of interest" description="Disordered" evidence="1">
    <location>
        <begin position="1756"/>
        <end position="1855"/>
    </location>
</feature>
<feature type="region of interest" description="Disordered" evidence="1">
    <location>
        <begin position="494"/>
        <end position="515"/>
    </location>
</feature>
<feature type="region of interest" description="Disordered" evidence="1">
    <location>
        <begin position="1"/>
        <end position="36"/>
    </location>
</feature>
<feature type="compositionally biased region" description="Low complexity" evidence="1">
    <location>
        <begin position="1893"/>
        <end position="1908"/>
    </location>
</feature>
<feature type="compositionally biased region" description="Basic residues" evidence="1">
    <location>
        <begin position="928"/>
        <end position="941"/>
    </location>
</feature>
<feature type="region of interest" description="Disordered" evidence="1">
    <location>
        <begin position="928"/>
        <end position="965"/>
    </location>
</feature>
<keyword evidence="2" id="KW-0472">Membrane</keyword>
<feature type="transmembrane region" description="Helical" evidence="2">
    <location>
        <begin position="899"/>
        <end position="919"/>
    </location>
</feature>
<feature type="region of interest" description="Disordered" evidence="1">
    <location>
        <begin position="1281"/>
        <end position="1337"/>
    </location>
</feature>
<evidence type="ECO:0000256" key="2">
    <source>
        <dbReference type="SAM" id="Phobius"/>
    </source>
</evidence>
<keyword evidence="2" id="KW-0812">Transmembrane</keyword>
<feature type="region of interest" description="Disordered" evidence="1">
    <location>
        <begin position="977"/>
        <end position="1160"/>
    </location>
</feature>
<evidence type="ECO:0000313" key="4">
    <source>
        <dbReference type="Proteomes" id="UP000241890"/>
    </source>
</evidence>
<feature type="transmembrane region" description="Helical" evidence="2">
    <location>
        <begin position="587"/>
        <end position="612"/>
    </location>
</feature>
<feature type="transmembrane region" description="Helical" evidence="2">
    <location>
        <begin position="700"/>
        <end position="723"/>
    </location>
</feature>
<name>A0A2R5GRS8_9STRA</name>
<feature type="region of interest" description="Disordered" evidence="1">
    <location>
        <begin position="1887"/>
        <end position="2116"/>
    </location>
</feature>
<feature type="transmembrane region" description="Helical" evidence="2">
    <location>
        <begin position="407"/>
        <end position="428"/>
    </location>
</feature>
<feature type="compositionally biased region" description="Acidic residues" evidence="1">
    <location>
        <begin position="1792"/>
        <end position="1804"/>
    </location>
</feature>
<dbReference type="EMBL" id="BEYU01000162">
    <property type="protein sequence ID" value="GBG33582.1"/>
    <property type="molecule type" value="Genomic_DNA"/>
</dbReference>
<feature type="compositionally biased region" description="Basic and acidic residues" evidence="1">
    <location>
        <begin position="1820"/>
        <end position="1841"/>
    </location>
</feature>
<feature type="compositionally biased region" description="Basic and acidic residues" evidence="1">
    <location>
        <begin position="1690"/>
        <end position="1706"/>
    </location>
</feature>
<feature type="transmembrane region" description="Helical" evidence="2">
    <location>
        <begin position="356"/>
        <end position="380"/>
    </location>
</feature>
<feature type="transmembrane region" description="Helical" evidence="2">
    <location>
        <begin position="793"/>
        <end position="816"/>
    </location>
</feature>
<feature type="transmembrane region" description="Helical" evidence="2">
    <location>
        <begin position="823"/>
        <end position="841"/>
    </location>
</feature>
<keyword evidence="2" id="KW-1133">Transmembrane helix</keyword>
<feature type="transmembrane region" description="Helical" evidence="2">
    <location>
        <begin position="434"/>
        <end position="454"/>
    </location>
</feature>
<feature type="compositionally biased region" description="Low complexity" evidence="1">
    <location>
        <begin position="2063"/>
        <end position="2082"/>
    </location>
</feature>
<protein>
    <submittedName>
        <fullName evidence="3">Uncharacterized protein</fullName>
    </submittedName>
</protein>
<feature type="compositionally biased region" description="Basic and acidic residues" evidence="1">
    <location>
        <begin position="1307"/>
        <end position="1323"/>
    </location>
</feature>
<feature type="region of interest" description="Disordered" evidence="1">
    <location>
        <begin position="176"/>
        <end position="212"/>
    </location>
</feature>
<reference evidence="3 4" key="1">
    <citation type="submission" date="2017-12" db="EMBL/GenBank/DDBJ databases">
        <title>Sequencing, de novo assembly and annotation of complete genome of a new Thraustochytrid species, strain FCC1311.</title>
        <authorList>
            <person name="Sedici K."/>
            <person name="Godart F."/>
            <person name="Aiese Cigliano R."/>
            <person name="Sanseverino W."/>
            <person name="Barakat M."/>
            <person name="Ortet P."/>
            <person name="Marechal E."/>
            <person name="Cagnac O."/>
            <person name="Amato A."/>
        </authorList>
    </citation>
    <scope>NUCLEOTIDE SEQUENCE [LARGE SCALE GENOMIC DNA]</scope>
</reference>
<feature type="compositionally biased region" description="Basic and acidic residues" evidence="1">
    <location>
        <begin position="176"/>
        <end position="192"/>
    </location>
</feature>
<keyword evidence="4" id="KW-1185">Reference proteome</keyword>
<feature type="compositionally biased region" description="Basic and acidic residues" evidence="1">
    <location>
        <begin position="1756"/>
        <end position="1768"/>
    </location>
</feature>
<feature type="compositionally biased region" description="Basic and acidic residues" evidence="1">
    <location>
        <begin position="1549"/>
        <end position="1567"/>
    </location>
</feature>
<feature type="compositionally biased region" description="Basic residues" evidence="1">
    <location>
        <begin position="13"/>
        <end position="25"/>
    </location>
</feature>
<feature type="region of interest" description="Disordered" evidence="1">
    <location>
        <begin position="125"/>
        <end position="164"/>
    </location>
</feature>
<feature type="compositionally biased region" description="Basic residues" evidence="1">
    <location>
        <begin position="140"/>
        <end position="151"/>
    </location>
</feature>
<feature type="compositionally biased region" description="Acidic residues" evidence="1">
    <location>
        <begin position="2106"/>
        <end position="2116"/>
    </location>
</feature>
<feature type="compositionally biased region" description="Polar residues" evidence="1">
    <location>
        <begin position="1187"/>
        <end position="1198"/>
    </location>
</feature>
<feature type="compositionally biased region" description="Acidic residues" evidence="1">
    <location>
        <begin position="1103"/>
        <end position="1118"/>
    </location>
</feature>
<feature type="compositionally biased region" description="Polar residues" evidence="1">
    <location>
        <begin position="1133"/>
        <end position="1160"/>
    </location>
</feature>
<feature type="compositionally biased region" description="Basic and acidic residues" evidence="1">
    <location>
        <begin position="1"/>
        <end position="12"/>
    </location>
</feature>
<feature type="region of interest" description="Disordered" evidence="1">
    <location>
        <begin position="282"/>
        <end position="324"/>
    </location>
</feature>
<feature type="compositionally biased region" description="Polar residues" evidence="1">
    <location>
        <begin position="1000"/>
        <end position="1014"/>
    </location>
</feature>
<feature type="region of interest" description="Disordered" evidence="1">
    <location>
        <begin position="1515"/>
        <end position="1719"/>
    </location>
</feature>
<feature type="transmembrane region" description="Helical" evidence="2">
    <location>
        <begin position="618"/>
        <end position="636"/>
    </location>
</feature>
<evidence type="ECO:0000256" key="1">
    <source>
        <dbReference type="SAM" id="MobiDB-lite"/>
    </source>
</evidence>
<sequence length="2150" mass="232338">MDVTHAFEDGLHRHGRRRQHAHLRPGQRSQREWDTKVPRERAPLWTDDAASSKVDRLLKKRPQKPGINTREVQRTVEVEFLTSSGQLRRVLVVVAGQGQATGKQILDTASHTNIAHATPVLDELTTASRHPRQPGPPHPDHHRRRRRRRRLLLPSATENPEAVRIHELERKVRAYQRQTEEQERQLHARERNAQAQQSARQRREQERQALAKEREHVLRAEELQLKRERRLQQEERLAKRELQLRADELQMKRERKLYKEKRRIKRERRLFKEERKLQRDRKLRKRARKLREQERQDHAQRREENNISYKQNKSSHRRHHVSDTMRSQDLSHDIVIWDPSEMPEFSHADLRLSGAILVPAALAFIVASVVPIPGLFWAILPQILNQIGCEVLLGGNKTSHPSVSRSVLGATVLQVLAAIVFCSTLLTADKIVHVSFKALALGAATLVGRAMFLLRDINFPVADAHAQVDENSNKVVTSRLLDSPARDKEVLNREKNQETFRHSSLASGSDVPPFSQTQDTVRNAIPLRFRALASLIVPPVLAWALALRLPIAGALSFSVATPLLTRFMGASLMFPEQIFSHHQSGQWYALLSTTGLALSFLNPIVYVLVVLASATLQAWLFGLVFGFAPVLFPILYMRNHLNEDETFIDVISSAHGARVIGTALLCIPPGTLGLGALIRGPSASVYALVFPWTARRQDRWVSQTVGLLGWISYLVAIVTYVTGDHATFSARDPRDFVLAAGFFAWVLMITSLLLFNPERAASERMRKNTGEAGGGLAHILYEPFALSVLLGRLISALILTAGAALFAIAFVVDFYAEVRAVRLVGIPLVICGITGNIYVTYTFATEVSPNKRHSLRALCGWGLFAISMSLGWATVLCHFPATAVLPLEQMCPMFEQRRSIAMTGLLGWVAQVMVGHALVEVLRGTRKLPKSSSRRSKARKPHTPEPKPRILHRRAPWPCDESSSDAVIEQDEQVHANLGDDGMSGDELQGDTGVSEVDEQQSTVGGANESSSEILSAASDDDSDKENADASENEVASESEDVAENDSAVENEELDQSEHLTSDDARSETSSEVEIEAEVEAESGSQTESGSSAATRASTVNEEPVEEMPDISSDEDEGVSSGSESQAERSFLVSPQPSPLSQTSGQPPHEGQQYTSPLMDNILSSPGVIILPAPIAALHLPDLDEATTGSELNDSVLSPLSIHSVPSSDTEDEVLNATSASGLRKDDAGKDATNADPGTDDDEQNSEPSLNYIAASSDASSVNTADADADVAAEIAAATFEDGGVANQSEAASSVPADESPADDDEKNGSKHADNQDVVRELSSELGSASHPALAGEDDAMLSVPAAADDETTLLVDATPQAMDLLVAVATVDAAATVATDSTADVVTDTATDVAENIVPSNTDNAPSVDENMSNFADAEEYASAADETASIFADEYASAVDDDMPQSHNPPFVLVNNPSEAHGELASRIDKEETTLHDGEQVSDTLAAEASLARDGTDPVDGNVSAAVGTIHGTESELEMSVEEDNDDDDNDDGVSADHNALATAQDELDHSESEARLTDCDRDIGHASVTENISHANGERPPLEETNGDDAAISSQTETAVMDGDDTLHDDDQDGDDDDDQDGDDDDGNADDGGANEAADASESHDGASDLQFDDAKKAISTIAKDGDDAEDIRRGYDTDDQEAVLSDVRRDDTDDETLGDHASKFSTPGASSLPGRFALSLSEPRTFGRSRQGHGVEGEELVDELHVPLDIVCGHDQDSEVESPKRLPLPLPVELSSDEMDSVYSFCDDNNDDDDDVDDDNSDNKKNTDNVSSPEGAKAEHDATVTEIDVTKSGEPVKTRATTGGAKVKNNSEVEVELNLKIKVEVGVERGGRISNVEVITKGAGASEHAQQSAPASDSPAVSADESSEGRKSVHENEDEDESEDRGPTLDVGPVFRMLFGTEGSMFGDDSDESDDEAKAGAGNTNHTEAETASRASSSGSVHTHYGAAKTPEHDARSLSFSSSDDENDGDFGGAKDEEDATVVGMKDSPPSETFMSSHAQSLVPRDARPSGRSPDTDAPLTPLTPTTPLTPLTPPRTRVGSVPSDATNATSERVFAAHASDSDDDDDDVSSTELDAETVLARLEETILAALDNGPSDSEASDEEAA</sequence>
<feature type="compositionally biased region" description="Low complexity" evidence="1">
    <location>
        <begin position="1974"/>
        <end position="1988"/>
    </location>
</feature>
<comment type="caution">
    <text evidence="3">The sequence shown here is derived from an EMBL/GenBank/DDBJ whole genome shotgun (WGS) entry which is preliminary data.</text>
</comment>
<organism evidence="3 4">
    <name type="scientific">Hondaea fermentalgiana</name>
    <dbReference type="NCBI Taxonomy" id="2315210"/>
    <lineage>
        <taxon>Eukaryota</taxon>
        <taxon>Sar</taxon>
        <taxon>Stramenopiles</taxon>
        <taxon>Bigyra</taxon>
        <taxon>Labyrinthulomycetes</taxon>
        <taxon>Thraustochytrida</taxon>
        <taxon>Thraustochytriidae</taxon>
        <taxon>Hondaea</taxon>
    </lineage>
</organism>
<feature type="compositionally biased region" description="Low complexity" evidence="1">
    <location>
        <begin position="1254"/>
        <end position="1266"/>
    </location>
</feature>
<feature type="compositionally biased region" description="Low complexity" evidence="1">
    <location>
        <begin position="1634"/>
        <end position="1643"/>
    </location>
</feature>
<feature type="compositionally biased region" description="Acidic residues" evidence="1">
    <location>
        <begin position="1517"/>
        <end position="1536"/>
    </location>
</feature>
<feature type="compositionally biased region" description="Basic and acidic residues" evidence="1">
    <location>
        <begin position="1056"/>
        <end position="1069"/>
    </location>
</feature>